<sequence>MTSLLRRLSLLALCLALPVHAADLKIDLGHGVRTYDTTQLLARDDARTISIPDDVAFKRAMRYRAVPLKALLDGSSAQDALLFVATDGFAAEIPAALIRQAHGAEAWLAIEEPAHPWPALADGKGDAGPFYVVWTDPSSMKIGPEQWPYQLAAIRKLPPVAERFPGIRPDPALKPDGMVQQGFAVFQRTCFACHTLNGQGDARLGPDLNIPHNPTEYLRGDLLRAYIRDPQSLRQWPQARMPGFDRQALSDGDMDALLAYLRHMSGRKIHSKQ</sequence>
<feature type="chain" id="PRO_5046871151" evidence="7">
    <location>
        <begin position="22"/>
        <end position="273"/>
    </location>
</feature>
<evidence type="ECO:0000256" key="1">
    <source>
        <dbReference type="ARBA" id="ARBA00022448"/>
    </source>
</evidence>
<keyword evidence="10" id="KW-1185">Reference proteome</keyword>
<dbReference type="EMBL" id="JBHSGA010000017">
    <property type="protein sequence ID" value="MFC4527719.1"/>
    <property type="molecule type" value="Genomic_DNA"/>
</dbReference>
<evidence type="ECO:0000259" key="8">
    <source>
        <dbReference type="PROSITE" id="PS51007"/>
    </source>
</evidence>
<gene>
    <name evidence="9" type="ORF">ACFO5W_13840</name>
</gene>
<evidence type="ECO:0000313" key="9">
    <source>
        <dbReference type="EMBL" id="MFC4527719.1"/>
    </source>
</evidence>
<dbReference type="PANTHER" id="PTHR37823">
    <property type="entry name" value="CYTOCHROME C-553-LIKE"/>
    <property type="match status" value="1"/>
</dbReference>
<keyword evidence="2 6" id="KW-0349">Heme</keyword>
<proteinExistence type="predicted"/>
<evidence type="ECO:0000313" key="10">
    <source>
        <dbReference type="Proteomes" id="UP001595961"/>
    </source>
</evidence>
<accession>A0ABV9C5C3</accession>
<dbReference type="RefSeq" id="WP_266150398.1">
    <property type="nucleotide sequence ID" value="NZ_CP064028.1"/>
</dbReference>
<reference evidence="10" key="1">
    <citation type="journal article" date="2019" name="Int. J. Syst. Evol. Microbiol.">
        <title>The Global Catalogue of Microorganisms (GCM) 10K type strain sequencing project: providing services to taxonomists for standard genome sequencing and annotation.</title>
        <authorList>
            <consortium name="The Broad Institute Genomics Platform"/>
            <consortium name="The Broad Institute Genome Sequencing Center for Infectious Disease"/>
            <person name="Wu L."/>
            <person name="Ma J."/>
        </authorList>
    </citation>
    <scope>NUCLEOTIDE SEQUENCE [LARGE SCALE GENOMIC DNA]</scope>
    <source>
        <strain evidence="10">CCM 4481</strain>
    </source>
</reference>
<name>A0ABV9C5C3_9GAMM</name>
<feature type="domain" description="Cytochrome c" evidence="8">
    <location>
        <begin position="177"/>
        <end position="265"/>
    </location>
</feature>
<evidence type="ECO:0000256" key="5">
    <source>
        <dbReference type="ARBA" id="ARBA00023004"/>
    </source>
</evidence>
<dbReference type="SUPFAM" id="SSF46626">
    <property type="entry name" value="Cytochrome c"/>
    <property type="match status" value="1"/>
</dbReference>
<evidence type="ECO:0000256" key="6">
    <source>
        <dbReference type="PROSITE-ProRule" id="PRU00433"/>
    </source>
</evidence>
<keyword evidence="3 6" id="KW-0479">Metal-binding</keyword>
<keyword evidence="5 6" id="KW-0408">Iron</keyword>
<comment type="caution">
    <text evidence="9">The sequence shown here is derived from an EMBL/GenBank/DDBJ whole genome shotgun (WGS) entry which is preliminary data.</text>
</comment>
<dbReference type="Pfam" id="PF00034">
    <property type="entry name" value="Cytochrom_C"/>
    <property type="match status" value="1"/>
</dbReference>
<organism evidence="9 10">
    <name type="scientific">Dyella halodurans</name>
    <dbReference type="NCBI Taxonomy" id="1920171"/>
    <lineage>
        <taxon>Bacteria</taxon>
        <taxon>Pseudomonadati</taxon>
        <taxon>Pseudomonadota</taxon>
        <taxon>Gammaproteobacteria</taxon>
        <taxon>Lysobacterales</taxon>
        <taxon>Rhodanobacteraceae</taxon>
        <taxon>Dyella</taxon>
    </lineage>
</organism>
<dbReference type="InterPro" id="IPR051811">
    <property type="entry name" value="Cytochrome_c550/c551-like"/>
</dbReference>
<keyword evidence="4" id="KW-0249">Electron transport</keyword>
<feature type="signal peptide" evidence="7">
    <location>
        <begin position="1"/>
        <end position="21"/>
    </location>
</feature>
<dbReference type="PROSITE" id="PS51007">
    <property type="entry name" value="CYTC"/>
    <property type="match status" value="1"/>
</dbReference>
<dbReference type="Gene3D" id="1.10.760.10">
    <property type="entry name" value="Cytochrome c-like domain"/>
    <property type="match status" value="1"/>
</dbReference>
<evidence type="ECO:0000256" key="7">
    <source>
        <dbReference type="SAM" id="SignalP"/>
    </source>
</evidence>
<evidence type="ECO:0000256" key="3">
    <source>
        <dbReference type="ARBA" id="ARBA00022723"/>
    </source>
</evidence>
<keyword evidence="1" id="KW-0813">Transport</keyword>
<dbReference type="PANTHER" id="PTHR37823:SF1">
    <property type="entry name" value="CYTOCHROME C-553-LIKE"/>
    <property type="match status" value="1"/>
</dbReference>
<dbReference type="InterPro" id="IPR009056">
    <property type="entry name" value="Cyt_c-like_dom"/>
</dbReference>
<dbReference type="InterPro" id="IPR036909">
    <property type="entry name" value="Cyt_c-like_dom_sf"/>
</dbReference>
<dbReference type="Proteomes" id="UP001595961">
    <property type="component" value="Unassembled WGS sequence"/>
</dbReference>
<evidence type="ECO:0000256" key="2">
    <source>
        <dbReference type="ARBA" id="ARBA00022617"/>
    </source>
</evidence>
<protein>
    <submittedName>
        <fullName evidence="9">C-type cytochrome</fullName>
    </submittedName>
</protein>
<keyword evidence="7" id="KW-0732">Signal</keyword>
<evidence type="ECO:0000256" key="4">
    <source>
        <dbReference type="ARBA" id="ARBA00022982"/>
    </source>
</evidence>